<dbReference type="GO" id="GO:0022857">
    <property type="term" value="F:transmembrane transporter activity"/>
    <property type="evidence" value="ECO:0007669"/>
    <property type="project" value="InterPro"/>
</dbReference>
<feature type="transmembrane region" description="Helical" evidence="8">
    <location>
        <begin position="326"/>
        <end position="347"/>
    </location>
</feature>
<feature type="transmembrane region" description="Helical" evidence="8">
    <location>
        <begin position="72"/>
        <end position="93"/>
    </location>
</feature>
<evidence type="ECO:0000256" key="4">
    <source>
        <dbReference type="ARBA" id="ARBA00022475"/>
    </source>
</evidence>
<evidence type="ECO:0000256" key="8">
    <source>
        <dbReference type="SAM" id="Phobius"/>
    </source>
</evidence>
<evidence type="ECO:0000256" key="1">
    <source>
        <dbReference type="ARBA" id="ARBA00004651"/>
    </source>
</evidence>
<dbReference type="InterPro" id="IPR004638">
    <property type="entry name" value="EmrB-like"/>
</dbReference>
<feature type="transmembrane region" description="Helical" evidence="8">
    <location>
        <begin position="158"/>
        <end position="180"/>
    </location>
</feature>
<dbReference type="PANTHER" id="PTHR42718:SF9">
    <property type="entry name" value="MAJOR FACILITATOR SUPERFAMILY MULTIDRUG TRANSPORTER MFSC"/>
    <property type="match status" value="1"/>
</dbReference>
<gene>
    <name evidence="10" type="ORF">GRI99_16715</name>
</gene>
<feature type="transmembrane region" description="Helical" evidence="8">
    <location>
        <begin position="354"/>
        <end position="373"/>
    </location>
</feature>
<feature type="domain" description="Major facilitator superfamily (MFS) profile" evidence="9">
    <location>
        <begin position="34"/>
        <end position="516"/>
    </location>
</feature>
<keyword evidence="11" id="KW-1185">Reference proteome</keyword>
<dbReference type="RefSeq" id="WP_160773200.1">
    <property type="nucleotide sequence ID" value="NZ_WTYV01000008.1"/>
</dbReference>
<keyword evidence="6 8" id="KW-1133">Transmembrane helix</keyword>
<dbReference type="Proteomes" id="UP000466966">
    <property type="component" value="Unassembled WGS sequence"/>
</dbReference>
<evidence type="ECO:0000256" key="5">
    <source>
        <dbReference type="ARBA" id="ARBA00022692"/>
    </source>
</evidence>
<dbReference type="Gene3D" id="1.20.1720.10">
    <property type="entry name" value="Multidrug resistance protein D"/>
    <property type="match status" value="1"/>
</dbReference>
<evidence type="ECO:0000259" key="9">
    <source>
        <dbReference type="PROSITE" id="PS50850"/>
    </source>
</evidence>
<keyword evidence="5 8" id="KW-0812">Transmembrane</keyword>
<organism evidence="10 11">
    <name type="scientific">Alteraurantiacibacter buctensis</name>
    <dbReference type="NCBI Taxonomy" id="1503981"/>
    <lineage>
        <taxon>Bacteria</taxon>
        <taxon>Pseudomonadati</taxon>
        <taxon>Pseudomonadota</taxon>
        <taxon>Alphaproteobacteria</taxon>
        <taxon>Sphingomonadales</taxon>
        <taxon>Erythrobacteraceae</taxon>
        <taxon>Alteraurantiacibacter</taxon>
    </lineage>
</organism>
<dbReference type="InterPro" id="IPR011701">
    <property type="entry name" value="MFS"/>
</dbReference>
<feature type="transmembrane region" description="Helical" evidence="8">
    <location>
        <begin position="31"/>
        <end position="52"/>
    </location>
</feature>
<dbReference type="EMBL" id="WTYV01000008">
    <property type="protein sequence ID" value="MXO73273.1"/>
    <property type="molecule type" value="Genomic_DNA"/>
</dbReference>
<dbReference type="InterPro" id="IPR020846">
    <property type="entry name" value="MFS_dom"/>
</dbReference>
<evidence type="ECO:0000256" key="7">
    <source>
        <dbReference type="ARBA" id="ARBA00023136"/>
    </source>
</evidence>
<name>A0A844Z645_9SPHN</name>
<comment type="caution">
    <text evidence="10">The sequence shown here is derived from an EMBL/GenBank/DDBJ whole genome shotgun (WGS) entry which is preliminary data.</text>
</comment>
<feature type="transmembrane region" description="Helical" evidence="8">
    <location>
        <begin position="290"/>
        <end position="314"/>
    </location>
</feature>
<dbReference type="SUPFAM" id="SSF103473">
    <property type="entry name" value="MFS general substrate transporter"/>
    <property type="match status" value="1"/>
</dbReference>
<evidence type="ECO:0000313" key="10">
    <source>
        <dbReference type="EMBL" id="MXO73273.1"/>
    </source>
</evidence>
<protein>
    <submittedName>
        <fullName evidence="10">DHA2 family efflux MFS transporter permease subunit</fullName>
    </submittedName>
</protein>
<evidence type="ECO:0000256" key="6">
    <source>
        <dbReference type="ARBA" id="ARBA00022989"/>
    </source>
</evidence>
<evidence type="ECO:0000256" key="3">
    <source>
        <dbReference type="ARBA" id="ARBA00022448"/>
    </source>
</evidence>
<dbReference type="GO" id="GO:0005886">
    <property type="term" value="C:plasma membrane"/>
    <property type="evidence" value="ECO:0007669"/>
    <property type="project" value="UniProtKB-SubCell"/>
</dbReference>
<dbReference type="Pfam" id="PF07690">
    <property type="entry name" value="MFS_1"/>
    <property type="match status" value="1"/>
</dbReference>
<feature type="transmembrane region" description="Helical" evidence="8">
    <location>
        <begin position="413"/>
        <end position="440"/>
    </location>
</feature>
<reference evidence="10 11" key="1">
    <citation type="submission" date="2019-12" db="EMBL/GenBank/DDBJ databases">
        <title>Genomic-based taxomic classification of the family Erythrobacteraceae.</title>
        <authorList>
            <person name="Xu L."/>
        </authorList>
    </citation>
    <scope>NUCLEOTIDE SEQUENCE [LARGE SCALE GENOMIC DNA]</scope>
    <source>
        <strain evidence="10 11">M0322</strain>
    </source>
</reference>
<feature type="transmembrane region" description="Helical" evidence="8">
    <location>
        <begin position="379"/>
        <end position="401"/>
    </location>
</feature>
<feature type="transmembrane region" description="Helical" evidence="8">
    <location>
        <begin position="100"/>
        <end position="119"/>
    </location>
</feature>
<feature type="transmembrane region" description="Helical" evidence="8">
    <location>
        <begin position="220"/>
        <end position="239"/>
    </location>
</feature>
<dbReference type="CDD" id="cd17503">
    <property type="entry name" value="MFS_LmrB_MDR_like"/>
    <property type="match status" value="1"/>
</dbReference>
<dbReference type="PROSITE" id="PS50850">
    <property type="entry name" value="MFS"/>
    <property type="match status" value="1"/>
</dbReference>
<dbReference type="InterPro" id="IPR036259">
    <property type="entry name" value="MFS_trans_sf"/>
</dbReference>
<accession>A0A844Z645</accession>
<feature type="transmembrane region" description="Helical" evidence="8">
    <location>
        <begin position="251"/>
        <end position="270"/>
    </location>
</feature>
<comment type="subcellular location">
    <subcellularLocation>
        <location evidence="1">Cell membrane</location>
        <topology evidence="1">Multi-pass membrane protein</topology>
    </subcellularLocation>
</comment>
<comment type="similarity">
    <text evidence="2">Belongs to the major facilitator superfamily. EmrB family.</text>
</comment>
<dbReference type="OrthoDB" id="9812221at2"/>
<keyword evidence="7 8" id="KW-0472">Membrane</keyword>
<dbReference type="AlphaFoldDB" id="A0A844Z645"/>
<proteinExistence type="inferred from homology"/>
<evidence type="ECO:0000313" key="11">
    <source>
        <dbReference type="Proteomes" id="UP000466966"/>
    </source>
</evidence>
<evidence type="ECO:0000256" key="2">
    <source>
        <dbReference type="ARBA" id="ARBA00008537"/>
    </source>
</evidence>
<dbReference type="Gene3D" id="1.20.1250.20">
    <property type="entry name" value="MFS general substrate transporter like domains"/>
    <property type="match status" value="1"/>
</dbReference>
<dbReference type="NCBIfam" id="TIGR00711">
    <property type="entry name" value="efflux_EmrB"/>
    <property type="match status" value="1"/>
</dbReference>
<keyword evidence="4" id="KW-1003">Cell membrane</keyword>
<sequence length="525" mass="56576">MARAATVGRSPPPPPRPGEAQAPEYLTGYKLILAAFALALSNFVVVLDITIANVSVPHIAGGLAVSPSQGTWVITSYAVAEAIVVPLTGWLAYRFGTYRWLLVSLAGFGIFSALCGAARSIELLIAFRVLQGLFGGPIMPLTQAMLTRVFPPEKIPMAMGLWATTTITAPIFGPILGGWISDNWSWPWIFFINAPVLALSLFAVMQLLPKFETPRRKMPIDLVGLALLIVWVGAFQLMLDTGREHDWFNSPFVVTMAIVAVIGLFAFLIWEWYEEHPIVNLRLLRNRTLWVSTVAMSMGYAAMFAGVVLVPLWLQQVMGYTATEAGHITGAQGVFAVLMAPLAAMLMAKVDVRIPICLGVVWLAFASLLRIQWSTDTTWWGLITPQLLQGLGMPFFFVALTTFSLSGVRPENVASAAGIVTFARTMAGAVATAVASTLWLDHAQVQRAELVPAMNGVDQAVATMEGAGLGHQQAVGTLSMLVEMQAMTNSALFIFALATVLLLASAFLIWLAPKPTGSLKPGVAH</sequence>
<keyword evidence="3" id="KW-0813">Transport</keyword>
<dbReference type="PANTHER" id="PTHR42718">
    <property type="entry name" value="MAJOR FACILITATOR SUPERFAMILY MULTIDRUG TRANSPORTER MFSC"/>
    <property type="match status" value="1"/>
</dbReference>
<feature type="transmembrane region" description="Helical" evidence="8">
    <location>
        <begin position="490"/>
        <end position="511"/>
    </location>
</feature>
<feature type="transmembrane region" description="Helical" evidence="8">
    <location>
        <begin position="186"/>
        <end position="208"/>
    </location>
</feature>